<evidence type="ECO:0000313" key="2">
    <source>
        <dbReference type="Proteomes" id="UP001211894"/>
    </source>
</evidence>
<comment type="caution">
    <text evidence="1">The sequence shown here is derived from an EMBL/GenBank/DDBJ whole genome shotgun (WGS) entry which is preliminary data.</text>
</comment>
<dbReference type="Proteomes" id="UP001211894">
    <property type="component" value="Unassembled WGS sequence"/>
</dbReference>
<evidence type="ECO:0008006" key="3">
    <source>
        <dbReference type="Google" id="ProtNLM"/>
    </source>
</evidence>
<dbReference type="RefSeq" id="WP_271342313.1">
    <property type="nucleotide sequence ID" value="NZ_JAQKAB010000019.1"/>
</dbReference>
<keyword evidence="2" id="KW-1185">Reference proteome</keyword>
<dbReference type="EMBL" id="JAQKAB010000019">
    <property type="protein sequence ID" value="MDA7028501.1"/>
    <property type="molecule type" value="Genomic_DNA"/>
</dbReference>
<reference evidence="1 2" key="1">
    <citation type="submission" date="2023-01" db="EMBL/GenBank/DDBJ databases">
        <title>Bacillus changyiensis sp. nov., isolated from a coastal deposit.</title>
        <authorList>
            <person name="Xiao G."/>
            <person name="Lai Q."/>
            <person name="Hu Z."/>
            <person name="Shao Z."/>
        </authorList>
    </citation>
    <scope>NUCLEOTIDE SEQUENCE [LARGE SCALE GENOMIC DNA]</scope>
    <source>
        <strain evidence="1 2">CLL-7-23</strain>
    </source>
</reference>
<proteinExistence type="predicted"/>
<organism evidence="1 2">
    <name type="scientific">Bacillus changyiensis</name>
    <dbReference type="NCBI Taxonomy" id="3004103"/>
    <lineage>
        <taxon>Bacteria</taxon>
        <taxon>Bacillati</taxon>
        <taxon>Bacillota</taxon>
        <taxon>Bacilli</taxon>
        <taxon>Bacillales</taxon>
        <taxon>Bacillaceae</taxon>
        <taxon>Bacillus</taxon>
    </lineage>
</organism>
<protein>
    <recommendedName>
        <fullName evidence="3">Phage protein</fullName>
    </recommendedName>
</protein>
<gene>
    <name evidence="1" type="ORF">PJ311_18340</name>
</gene>
<accession>A0ABT4X8A2</accession>
<evidence type="ECO:0000313" key="1">
    <source>
        <dbReference type="EMBL" id="MDA7028501.1"/>
    </source>
</evidence>
<sequence>MGKAKRLIIRYKNDYGRTVGHNTLWRNIDSLIELKRRYGFLNDDLEYIEVDGIEYDLDKVKVTLKRKGYQ</sequence>
<name>A0ABT4X8A2_9BACI</name>